<evidence type="ECO:0000256" key="1">
    <source>
        <dbReference type="SAM" id="SignalP"/>
    </source>
</evidence>
<feature type="chain" id="PRO_5017231449" evidence="1">
    <location>
        <begin position="23"/>
        <end position="333"/>
    </location>
</feature>
<feature type="domain" description="SLH" evidence="2">
    <location>
        <begin position="274"/>
        <end position="333"/>
    </location>
</feature>
<name>K2G564_9BACT</name>
<evidence type="ECO:0000259" key="2">
    <source>
        <dbReference type="PROSITE" id="PS51272"/>
    </source>
</evidence>
<dbReference type="InterPro" id="IPR001119">
    <property type="entry name" value="SLH_dom"/>
</dbReference>
<accession>K2G564</accession>
<feature type="signal peptide" evidence="1">
    <location>
        <begin position="1"/>
        <end position="22"/>
    </location>
</feature>
<dbReference type="AlphaFoldDB" id="K2G564"/>
<dbReference type="PROSITE" id="PS51272">
    <property type="entry name" value="SLH"/>
    <property type="match status" value="2"/>
</dbReference>
<protein>
    <submittedName>
        <fullName evidence="3">S-layer protein</fullName>
    </submittedName>
</protein>
<evidence type="ECO:0000313" key="3">
    <source>
        <dbReference type="EMBL" id="EKE29442.1"/>
    </source>
</evidence>
<dbReference type="Pfam" id="PF00395">
    <property type="entry name" value="SLH"/>
    <property type="match status" value="2"/>
</dbReference>
<reference evidence="3" key="1">
    <citation type="journal article" date="2012" name="Science">
        <title>Fermentation, hydrogen, and sulfur metabolism in multiple uncultivated bacterial phyla.</title>
        <authorList>
            <person name="Wrighton K.C."/>
            <person name="Thomas B.C."/>
            <person name="Sharon I."/>
            <person name="Miller C.S."/>
            <person name="Castelle C.J."/>
            <person name="VerBerkmoes N.C."/>
            <person name="Wilkins M.J."/>
            <person name="Hettich R.L."/>
            <person name="Lipton M.S."/>
            <person name="Williams K.H."/>
            <person name="Long P.E."/>
            <person name="Banfield J.F."/>
        </authorList>
    </citation>
    <scope>NUCLEOTIDE SEQUENCE [LARGE SCALE GENOMIC DNA]</scope>
</reference>
<gene>
    <name evidence="3" type="ORF">ACD_2C00174G0004</name>
</gene>
<comment type="caution">
    <text evidence="3">The sequence shown here is derived from an EMBL/GenBank/DDBJ whole genome shotgun (WGS) entry which is preliminary data.</text>
</comment>
<dbReference type="EMBL" id="AMFJ01000174">
    <property type="protein sequence ID" value="EKE29442.1"/>
    <property type="molecule type" value="Genomic_DNA"/>
</dbReference>
<keyword evidence="1" id="KW-0732">Signal</keyword>
<feature type="domain" description="SLH" evidence="2">
    <location>
        <begin position="150"/>
        <end position="213"/>
    </location>
</feature>
<proteinExistence type="predicted"/>
<organism evidence="3">
    <name type="scientific">uncultured bacterium</name>
    <name type="common">gcode 4</name>
    <dbReference type="NCBI Taxonomy" id="1234023"/>
    <lineage>
        <taxon>Bacteria</taxon>
        <taxon>environmental samples</taxon>
    </lineage>
</organism>
<sequence>MKKNILTLLFAASMAIIPSSYAAVPAFPSFPMVIWWNVNISSQPAKAWTSIDFFDQSWRLLTHYVMTRDWVYWWPDSWADLSPTFNDFAWNLTIKISGSSWNFTVSGNDFANTDQGNWCSRAPDIRFTPNLCRYDISVMPVSAIPDRPQQTTTRFSDIGSSFAKDEIIALEKKWLIRWFPDDTFRPNKPITRAEFLAIVINSSEVSVAGNEAYSTYADIPVWWGWMIPYLETWRKFWIKWQAIWWIRIFMPNSPITRAEALAMLFRIGGISATESGNPFADVTVGWQIPYITTASRLWIISWQQISLRKYFRPNDPITRAEAATIIVKASELK</sequence>